<comment type="caution">
    <text evidence="1">The sequence shown here is derived from an EMBL/GenBank/DDBJ whole genome shotgun (WGS) entry which is preliminary data.</text>
</comment>
<organism evidence="1 2">
    <name type="scientific">Puccinia coronata f. sp. avenae</name>
    <dbReference type="NCBI Taxonomy" id="200324"/>
    <lineage>
        <taxon>Eukaryota</taxon>
        <taxon>Fungi</taxon>
        <taxon>Dikarya</taxon>
        <taxon>Basidiomycota</taxon>
        <taxon>Pucciniomycotina</taxon>
        <taxon>Pucciniomycetes</taxon>
        <taxon>Pucciniales</taxon>
        <taxon>Pucciniaceae</taxon>
        <taxon>Puccinia</taxon>
    </lineage>
</organism>
<dbReference type="AlphaFoldDB" id="A0A2N5S443"/>
<protein>
    <submittedName>
        <fullName evidence="1">Uncharacterized protein</fullName>
    </submittedName>
</protein>
<accession>A0A2N5S443</accession>
<gene>
    <name evidence="1" type="ORF">PCANC_28673</name>
</gene>
<dbReference type="EMBL" id="PGCJ01001187">
    <property type="protein sequence ID" value="PLW08027.1"/>
    <property type="molecule type" value="Genomic_DNA"/>
</dbReference>
<proteinExistence type="predicted"/>
<evidence type="ECO:0000313" key="1">
    <source>
        <dbReference type="EMBL" id="PLW08027.1"/>
    </source>
</evidence>
<name>A0A2N5S443_9BASI</name>
<dbReference type="OrthoDB" id="10410871at2759"/>
<reference evidence="1 2" key="1">
    <citation type="submission" date="2017-11" db="EMBL/GenBank/DDBJ databases">
        <title>De novo assembly and phasing of dikaryotic genomes from two isolates of Puccinia coronata f. sp. avenae, the causal agent of oat crown rust.</title>
        <authorList>
            <person name="Miller M.E."/>
            <person name="Zhang Y."/>
            <person name="Omidvar V."/>
            <person name="Sperschneider J."/>
            <person name="Schwessinger B."/>
            <person name="Raley C."/>
            <person name="Palmer J.M."/>
            <person name="Garnica D."/>
            <person name="Upadhyaya N."/>
            <person name="Rathjen J."/>
            <person name="Taylor J.M."/>
            <person name="Park R.F."/>
            <person name="Dodds P.N."/>
            <person name="Hirsch C.D."/>
            <person name="Kianian S.F."/>
            <person name="Figueroa M."/>
        </authorList>
    </citation>
    <scope>NUCLEOTIDE SEQUENCE [LARGE SCALE GENOMIC DNA]</scope>
    <source>
        <strain evidence="1">12NC29</strain>
    </source>
</reference>
<dbReference type="Proteomes" id="UP000235388">
    <property type="component" value="Unassembled WGS sequence"/>
</dbReference>
<evidence type="ECO:0000313" key="2">
    <source>
        <dbReference type="Proteomes" id="UP000235388"/>
    </source>
</evidence>
<sequence length="154" mass="17178">MDDNIETTSKANHESIEAMCNFTSHYLQYTNGSNGLYHSISAFESASINLATWVEVHQTAIELDADAKLPGEKAILKMWKELMANASAVMDSIQELNARGKWDLYVLFVEVSLSDNAALQINGHPWRLISIYNISTRFYLGVQSILDPASTTSF</sequence>
<keyword evidence="2" id="KW-1185">Reference proteome</keyword>